<evidence type="ECO:0000313" key="2">
    <source>
        <dbReference type="EMBL" id="CAD7232716.1"/>
    </source>
</evidence>
<proteinExistence type="predicted"/>
<dbReference type="EMBL" id="OB665038">
    <property type="protein sequence ID" value="CAD7232716.1"/>
    <property type="molecule type" value="Genomic_DNA"/>
</dbReference>
<feature type="domain" description="DUF3517" evidence="1">
    <location>
        <begin position="83"/>
        <end position="186"/>
    </location>
</feature>
<protein>
    <recommendedName>
        <fullName evidence="1">DUF3517 domain-containing protein</fullName>
    </recommendedName>
</protein>
<accession>A0A7R8WJ55</accession>
<sequence>LLIASDAFPSQPALRMTRDMEEVTFLTLGLASKFLFQTAFRTKKTLRGPFQEWGDALLHHLRASTRIRSWFVDAVLLSSQYRHRICEYLLECPVMDIRAGFAKFLAQLCHLCVDDPPSRTPTAPGTTDAPAERTEPAQETLSLKILTAVLELLKKEVSDFGRNLLQYFSFFAMFASKGDKEKLQLMTVRKGGGRIDGRRKGGEKDKTEKLRVPALFIMVATEDGPGPAIKYQYPELNKLHHVVSMLVRCYEPLHVQVPRTDRQEYPNRYIERSIGQPLLQMDEELCTVLLRRPTGKEMQRTEGQGGIAAMLASTSSNVSRIGDNREKEGLFDFVQRCKSHNQKKAYQCIKALVHLFNRCPSAHRKVMENRDLAQQNREAICWLQEELEQRRERPGPTSPYQYNWSPPVGASNESASNGYFLERSPSAVQTLKKAMELCPLTEEDEDEESVGGSPRNGSPGPAGQDTSMGGGAEGGVSQPREAPPKRTGDGTGVNKSI</sequence>
<dbReference type="Pfam" id="PF12030">
    <property type="entry name" value="DUF3517"/>
    <property type="match status" value="1"/>
</dbReference>
<feature type="non-terminal residue" evidence="2">
    <location>
        <position position="1"/>
    </location>
</feature>
<dbReference type="OrthoDB" id="6379153at2759"/>
<name>A0A7R8WJ55_9CRUS</name>
<dbReference type="InterPro" id="IPR021905">
    <property type="entry name" value="DUF3517"/>
</dbReference>
<evidence type="ECO:0000259" key="1">
    <source>
        <dbReference type="Pfam" id="PF12030"/>
    </source>
</evidence>
<dbReference type="AlphaFoldDB" id="A0A7R8WJ55"/>
<gene>
    <name evidence="2" type="ORF">CTOB1V02_LOCUS10547</name>
</gene>
<organism evidence="2">
    <name type="scientific">Cyprideis torosa</name>
    <dbReference type="NCBI Taxonomy" id="163714"/>
    <lineage>
        <taxon>Eukaryota</taxon>
        <taxon>Metazoa</taxon>
        <taxon>Ecdysozoa</taxon>
        <taxon>Arthropoda</taxon>
        <taxon>Crustacea</taxon>
        <taxon>Oligostraca</taxon>
        <taxon>Ostracoda</taxon>
        <taxon>Podocopa</taxon>
        <taxon>Podocopida</taxon>
        <taxon>Cytherocopina</taxon>
        <taxon>Cytheroidea</taxon>
        <taxon>Cytherideidae</taxon>
        <taxon>Cyprideis</taxon>
    </lineage>
</organism>
<reference evidence="2" key="1">
    <citation type="submission" date="2020-11" db="EMBL/GenBank/DDBJ databases">
        <authorList>
            <person name="Tran Van P."/>
        </authorList>
    </citation>
    <scope>NUCLEOTIDE SEQUENCE</scope>
</reference>